<keyword evidence="1" id="KW-1133">Transmembrane helix</keyword>
<sequence length="76" mass="9168">MKKKNKIPQKLTRQIFFQYTLPMMCILLLWNEYGEMKLSWSYLFLFIIEFIVGTGIAYILAVSWANQISRRYLPKK</sequence>
<evidence type="ECO:0000256" key="1">
    <source>
        <dbReference type="SAM" id="Phobius"/>
    </source>
</evidence>
<organism evidence="2 5">
    <name type="scientific">Sanguibacteroides justesenii</name>
    <dbReference type="NCBI Taxonomy" id="1547597"/>
    <lineage>
        <taxon>Bacteria</taxon>
        <taxon>Pseudomonadati</taxon>
        <taxon>Bacteroidota</taxon>
        <taxon>Bacteroidia</taxon>
        <taxon>Bacteroidales</taxon>
        <taxon>Porphyromonadaceae</taxon>
        <taxon>Sanguibacteroides</taxon>
    </lineage>
</organism>
<gene>
    <name evidence="2" type="ORF">BA92_12485</name>
    <name evidence="3" type="ORF">IE90_00750</name>
</gene>
<comment type="caution">
    <text evidence="2">The sequence shown here is derived from an EMBL/GenBank/DDBJ whole genome shotgun (WGS) entry which is preliminary data.</text>
</comment>
<protein>
    <submittedName>
        <fullName evidence="2">Uncharacterized protein</fullName>
    </submittedName>
</protein>
<feature type="transmembrane region" description="Helical" evidence="1">
    <location>
        <begin position="12"/>
        <end position="30"/>
    </location>
</feature>
<feature type="transmembrane region" description="Helical" evidence="1">
    <location>
        <begin position="42"/>
        <end position="66"/>
    </location>
</feature>
<dbReference type="RefSeq" id="WP_041502001.1">
    <property type="nucleotide sequence ID" value="NZ_JPIT01000007.1"/>
</dbReference>
<reference evidence="2 5" key="1">
    <citation type="submission" date="2014-07" db="EMBL/GenBank/DDBJ databases">
        <title>Porphyromonadaceae bacterium OUH 308042 = ATCC BAA-2681 = DSM 28342 draft genome.</title>
        <authorList>
            <person name="Sydenham T.V."/>
            <person name="Hasman H."/>
            <person name="Justensen U.S."/>
        </authorList>
    </citation>
    <scope>NUCLEOTIDE SEQUENCE [LARGE SCALE GENOMIC DNA]</scope>
    <source>
        <strain evidence="2 5">OUH 308042</strain>
    </source>
</reference>
<proteinExistence type="predicted"/>
<dbReference type="EMBL" id="JPIU01000040">
    <property type="protein sequence ID" value="KIO44183.1"/>
    <property type="molecule type" value="Genomic_DNA"/>
</dbReference>
<name>A0A0C3MCM5_9PORP</name>
<reference evidence="3 4" key="2">
    <citation type="submission" date="2014-07" db="EMBL/GenBank/DDBJ databases">
        <title>Porphyromonadaceae bacterium OUH 334697 = ATCC BAA-2682 = DSM 28341 draft genome.</title>
        <authorList>
            <person name="Sydenham T.V."/>
            <person name="Hasman H."/>
            <person name="Justesen U.S."/>
        </authorList>
    </citation>
    <scope>NUCLEOTIDE SEQUENCE [LARGE SCALE GENOMIC DNA]</scope>
    <source>
        <strain evidence="3 4">OUH 334697</strain>
    </source>
</reference>
<accession>A0A0C3MCM5</accession>
<dbReference type="Proteomes" id="UP000031980">
    <property type="component" value="Unassembled WGS sequence"/>
</dbReference>
<keyword evidence="1" id="KW-0812">Transmembrane</keyword>
<evidence type="ECO:0000313" key="5">
    <source>
        <dbReference type="Proteomes" id="UP000031980"/>
    </source>
</evidence>
<keyword evidence="1" id="KW-0472">Membrane</keyword>
<dbReference type="EMBL" id="JPIT01000007">
    <property type="protein sequence ID" value="KIO47160.1"/>
    <property type="molecule type" value="Genomic_DNA"/>
</dbReference>
<keyword evidence="5" id="KW-1185">Reference proteome</keyword>
<dbReference type="AlphaFoldDB" id="A0A0C3MCM5"/>
<evidence type="ECO:0000313" key="3">
    <source>
        <dbReference type="EMBL" id="KIO47160.1"/>
    </source>
</evidence>
<evidence type="ECO:0000313" key="4">
    <source>
        <dbReference type="Proteomes" id="UP000031937"/>
    </source>
</evidence>
<evidence type="ECO:0000313" key="2">
    <source>
        <dbReference type="EMBL" id="KIO44183.1"/>
    </source>
</evidence>
<dbReference type="Proteomes" id="UP000031937">
    <property type="component" value="Unassembled WGS sequence"/>
</dbReference>